<protein>
    <submittedName>
        <fullName evidence="1">Uncharacterized protein</fullName>
    </submittedName>
</protein>
<dbReference type="AlphaFoldDB" id="I4C170"/>
<sequence>MSLKFQLVSKESVLIVLTWMRGSKIIRVATGVPANGKE</sequence>
<name>I4C170_DESTA</name>
<dbReference type="KEGG" id="dti:Desti_0580"/>
<dbReference type="HOGENOM" id="CLU_3327221_0_0_7"/>
<reference evidence="2" key="1">
    <citation type="submission" date="2012-06" db="EMBL/GenBank/DDBJ databases">
        <title>Complete sequence of chromosome of Desulfomonile tiedjei DSM 6799.</title>
        <authorList>
            <person name="Lucas S."/>
            <person name="Copeland A."/>
            <person name="Lapidus A."/>
            <person name="Glavina del Rio T."/>
            <person name="Dalin E."/>
            <person name="Tice H."/>
            <person name="Bruce D."/>
            <person name="Goodwin L."/>
            <person name="Pitluck S."/>
            <person name="Peters L."/>
            <person name="Ovchinnikova G."/>
            <person name="Zeytun A."/>
            <person name="Lu M."/>
            <person name="Kyrpides N."/>
            <person name="Mavromatis K."/>
            <person name="Ivanova N."/>
            <person name="Brettin T."/>
            <person name="Detter J.C."/>
            <person name="Han C."/>
            <person name="Larimer F."/>
            <person name="Land M."/>
            <person name="Hauser L."/>
            <person name="Markowitz V."/>
            <person name="Cheng J.-F."/>
            <person name="Hugenholtz P."/>
            <person name="Woyke T."/>
            <person name="Wu D."/>
            <person name="Spring S."/>
            <person name="Schroeder M."/>
            <person name="Brambilla E."/>
            <person name="Klenk H.-P."/>
            <person name="Eisen J.A."/>
        </authorList>
    </citation>
    <scope>NUCLEOTIDE SEQUENCE [LARGE SCALE GENOMIC DNA]</scope>
    <source>
        <strain evidence="2">ATCC 49306 / DSM 6799 / DCB-1</strain>
    </source>
</reference>
<dbReference type="EMBL" id="CP003360">
    <property type="protein sequence ID" value="AFM23311.1"/>
    <property type="molecule type" value="Genomic_DNA"/>
</dbReference>
<evidence type="ECO:0000313" key="1">
    <source>
        <dbReference type="EMBL" id="AFM23311.1"/>
    </source>
</evidence>
<accession>I4C170</accession>
<keyword evidence="2" id="KW-1185">Reference proteome</keyword>
<evidence type="ECO:0000313" key="2">
    <source>
        <dbReference type="Proteomes" id="UP000006055"/>
    </source>
</evidence>
<organism evidence="1 2">
    <name type="scientific">Desulfomonile tiedjei (strain ATCC 49306 / DSM 6799 / DCB-1)</name>
    <dbReference type="NCBI Taxonomy" id="706587"/>
    <lineage>
        <taxon>Bacteria</taxon>
        <taxon>Pseudomonadati</taxon>
        <taxon>Thermodesulfobacteriota</taxon>
        <taxon>Desulfomonilia</taxon>
        <taxon>Desulfomonilales</taxon>
        <taxon>Desulfomonilaceae</taxon>
        <taxon>Desulfomonile</taxon>
    </lineage>
</organism>
<gene>
    <name evidence="1" type="ordered locus">Desti_0580</name>
</gene>
<proteinExistence type="predicted"/>
<dbReference type="Proteomes" id="UP000006055">
    <property type="component" value="Chromosome"/>
</dbReference>